<keyword evidence="3" id="KW-0809">Transit peptide</keyword>
<dbReference type="PANTHER" id="PTHR47926:SF353">
    <property type="entry name" value="DYW DOMAIN-CONTAINING PROTEIN"/>
    <property type="match status" value="1"/>
</dbReference>
<dbReference type="NCBIfam" id="TIGR00756">
    <property type="entry name" value="PPR"/>
    <property type="match status" value="2"/>
</dbReference>
<dbReference type="PROSITE" id="PS51375">
    <property type="entry name" value="PPR"/>
    <property type="match status" value="2"/>
</dbReference>
<sequence>MASMLSLQRTGNPMILSPHLSQGLNTHTPSLNPSKFKTFCSSYTASKSQKNSRTKVYRRKIHQNPPTEFKVQNFNQNNDPLRGHSTVVLHNVDLMSLCDEGKVEEALECMGQGASADCSVFGALLDCCGSLKLLDMGKRVHEFLRRSTFADDIEMNNKLIEMYGNCGSVRDARRVFDKMRERNMRSWHLLISGYAANGQGDDGLLLFEEMKESGLRPDENTFSVVFAACSSAGAIKEGLLFFEALRNEYGMSPRIDHYLGVIDILGKAGHLCEAKEFIERMPFEPTMEVWMALRSFAQIHGDIELEDHVQQLLVALDPSEANANKIALPPRKKQSVINMLEGKNSLGEYRCTEPYREEGYENGTDKIVKYIEEIRSSNQTICDYYDTV</sequence>
<evidence type="ECO:0000313" key="7">
    <source>
        <dbReference type="EMBL" id="EEF48105.1"/>
    </source>
</evidence>
<proteinExistence type="predicted"/>
<evidence type="ECO:0000256" key="1">
    <source>
        <dbReference type="ARBA" id="ARBA00004173"/>
    </source>
</evidence>
<evidence type="ECO:0000256" key="4">
    <source>
        <dbReference type="ARBA" id="ARBA00023128"/>
    </source>
</evidence>
<dbReference type="GO" id="GO:0005739">
    <property type="term" value="C:mitochondrion"/>
    <property type="evidence" value="ECO:0007669"/>
    <property type="project" value="UniProtKB-SubCell"/>
</dbReference>
<evidence type="ECO:0000256" key="3">
    <source>
        <dbReference type="ARBA" id="ARBA00022946"/>
    </source>
</evidence>
<evidence type="ECO:0000313" key="8">
    <source>
        <dbReference type="Proteomes" id="UP000008311"/>
    </source>
</evidence>
<dbReference type="AlphaFoldDB" id="B9RKA7"/>
<dbReference type="Gene3D" id="1.25.40.10">
    <property type="entry name" value="Tetratricopeptide repeat domain"/>
    <property type="match status" value="2"/>
</dbReference>
<dbReference type="FunFam" id="1.25.40.10:FF:000503">
    <property type="entry name" value="Pentatricopeptide repeat-containing protein, mitochondrial"/>
    <property type="match status" value="1"/>
</dbReference>
<dbReference type="Pfam" id="PF01535">
    <property type="entry name" value="PPR"/>
    <property type="match status" value="1"/>
</dbReference>
<dbReference type="InterPro" id="IPR002885">
    <property type="entry name" value="PPR_rpt"/>
</dbReference>
<dbReference type="eggNOG" id="KOG4197">
    <property type="taxonomic scope" value="Eukaryota"/>
</dbReference>
<dbReference type="InParanoid" id="B9RKA7"/>
<dbReference type="InterPro" id="IPR011990">
    <property type="entry name" value="TPR-like_helical_dom_sf"/>
</dbReference>
<dbReference type="Pfam" id="PF13041">
    <property type="entry name" value="PPR_2"/>
    <property type="match status" value="1"/>
</dbReference>
<feature type="region of interest" description="Disordered" evidence="6">
    <location>
        <begin position="1"/>
        <end position="28"/>
    </location>
</feature>
<keyword evidence="4" id="KW-0496">Mitochondrion</keyword>
<dbReference type="Proteomes" id="UP000008311">
    <property type="component" value="Unassembled WGS sequence"/>
</dbReference>
<keyword evidence="2" id="KW-0677">Repeat</keyword>
<evidence type="ECO:0000256" key="5">
    <source>
        <dbReference type="PROSITE-ProRule" id="PRU00708"/>
    </source>
</evidence>
<dbReference type="PANTHER" id="PTHR47926">
    <property type="entry name" value="PENTATRICOPEPTIDE REPEAT-CONTAINING PROTEIN"/>
    <property type="match status" value="1"/>
</dbReference>
<reference evidence="8" key="1">
    <citation type="journal article" date="2010" name="Nat. Biotechnol.">
        <title>Draft genome sequence of the oilseed species Ricinus communis.</title>
        <authorList>
            <person name="Chan A.P."/>
            <person name="Crabtree J."/>
            <person name="Zhao Q."/>
            <person name="Lorenzi H."/>
            <person name="Orvis J."/>
            <person name="Puiu D."/>
            <person name="Melake-Berhan A."/>
            <person name="Jones K.M."/>
            <person name="Redman J."/>
            <person name="Chen G."/>
            <person name="Cahoon E.B."/>
            <person name="Gedil M."/>
            <person name="Stanke M."/>
            <person name="Haas B.J."/>
            <person name="Wortman J.R."/>
            <person name="Fraser-Liggett C.M."/>
            <person name="Ravel J."/>
            <person name="Rabinowicz P.D."/>
        </authorList>
    </citation>
    <scope>NUCLEOTIDE SEQUENCE [LARGE SCALE GENOMIC DNA]</scope>
    <source>
        <strain evidence="8">cv. Hale</strain>
    </source>
</reference>
<accession>B9RKA7</accession>
<dbReference type="GO" id="GO:0003723">
    <property type="term" value="F:RNA binding"/>
    <property type="evidence" value="ECO:0000318"/>
    <property type="project" value="GO_Central"/>
</dbReference>
<feature type="compositionally biased region" description="Polar residues" evidence="6">
    <location>
        <begin position="19"/>
        <end position="28"/>
    </location>
</feature>
<dbReference type="InterPro" id="IPR046960">
    <property type="entry name" value="PPR_At4g14850-like_plant"/>
</dbReference>
<feature type="repeat" description="PPR" evidence="5">
    <location>
        <begin position="183"/>
        <end position="217"/>
    </location>
</feature>
<gene>
    <name evidence="7" type="ORF">RCOM_1047830</name>
</gene>
<dbReference type="GO" id="GO:0009451">
    <property type="term" value="P:RNA modification"/>
    <property type="evidence" value="ECO:0000318"/>
    <property type="project" value="GO_Central"/>
</dbReference>
<dbReference type="EMBL" id="EQ973784">
    <property type="protein sequence ID" value="EEF48105.1"/>
    <property type="molecule type" value="Genomic_DNA"/>
</dbReference>
<feature type="compositionally biased region" description="Polar residues" evidence="6">
    <location>
        <begin position="1"/>
        <end position="11"/>
    </location>
</feature>
<name>B9RKA7_RICCO</name>
<evidence type="ECO:0000256" key="2">
    <source>
        <dbReference type="ARBA" id="ARBA00022737"/>
    </source>
</evidence>
<feature type="repeat" description="PPR" evidence="5">
    <location>
        <begin position="152"/>
        <end position="182"/>
    </location>
</feature>
<organism evidence="7 8">
    <name type="scientific">Ricinus communis</name>
    <name type="common">Castor bean</name>
    <dbReference type="NCBI Taxonomy" id="3988"/>
    <lineage>
        <taxon>Eukaryota</taxon>
        <taxon>Viridiplantae</taxon>
        <taxon>Streptophyta</taxon>
        <taxon>Embryophyta</taxon>
        <taxon>Tracheophyta</taxon>
        <taxon>Spermatophyta</taxon>
        <taxon>Magnoliopsida</taxon>
        <taxon>eudicotyledons</taxon>
        <taxon>Gunneridae</taxon>
        <taxon>Pentapetalae</taxon>
        <taxon>rosids</taxon>
        <taxon>fabids</taxon>
        <taxon>Malpighiales</taxon>
        <taxon>Euphorbiaceae</taxon>
        <taxon>Acalyphoideae</taxon>
        <taxon>Acalypheae</taxon>
        <taxon>Ricinus</taxon>
    </lineage>
</organism>
<keyword evidence="8" id="KW-1185">Reference proteome</keyword>
<protein>
    <submittedName>
        <fullName evidence="7">Pentatricopeptide repeat-containing protein, putative</fullName>
    </submittedName>
</protein>
<evidence type="ECO:0000256" key="6">
    <source>
        <dbReference type="SAM" id="MobiDB-lite"/>
    </source>
</evidence>
<comment type="subcellular location">
    <subcellularLocation>
        <location evidence="1">Mitochondrion</location>
    </subcellularLocation>
</comment>